<keyword evidence="2" id="KW-1133">Transmembrane helix</keyword>
<proteinExistence type="predicted"/>
<feature type="transmembrane region" description="Helical" evidence="2">
    <location>
        <begin position="147"/>
        <end position="165"/>
    </location>
</feature>
<organism evidence="3">
    <name type="scientific">uncultured Sulfurovum sp</name>
    <dbReference type="NCBI Taxonomy" id="269237"/>
    <lineage>
        <taxon>Bacteria</taxon>
        <taxon>Pseudomonadati</taxon>
        <taxon>Campylobacterota</taxon>
        <taxon>Epsilonproteobacteria</taxon>
        <taxon>Campylobacterales</taxon>
        <taxon>Sulfurovaceae</taxon>
        <taxon>Sulfurovum</taxon>
        <taxon>environmental samples</taxon>
    </lineage>
</organism>
<feature type="region of interest" description="Disordered" evidence="1">
    <location>
        <begin position="188"/>
        <end position="212"/>
    </location>
</feature>
<keyword evidence="2" id="KW-0812">Transmembrane</keyword>
<reference evidence="3" key="1">
    <citation type="submission" date="2020-01" db="EMBL/GenBank/DDBJ databases">
        <authorList>
            <person name="Meier V. D."/>
            <person name="Meier V D."/>
        </authorList>
    </citation>
    <scope>NUCLEOTIDE SEQUENCE</scope>
    <source>
        <strain evidence="3">HLG_WM_MAG_06</strain>
    </source>
</reference>
<feature type="compositionally biased region" description="Low complexity" evidence="1">
    <location>
        <begin position="199"/>
        <end position="212"/>
    </location>
</feature>
<protein>
    <submittedName>
        <fullName evidence="3">Uncharacterized protein</fullName>
    </submittedName>
</protein>
<keyword evidence="2" id="KW-0472">Membrane</keyword>
<dbReference type="EMBL" id="CACVAP010000020">
    <property type="protein sequence ID" value="CAA6799470.1"/>
    <property type="molecule type" value="Genomic_DNA"/>
</dbReference>
<gene>
    <name evidence="3" type="ORF">HELGO_WM11637</name>
</gene>
<evidence type="ECO:0000256" key="1">
    <source>
        <dbReference type="SAM" id="MobiDB-lite"/>
    </source>
</evidence>
<name>A0A6S6S938_9BACT</name>
<sequence length="411" mass="47525">MDTNNHLSMNDVIGKHYIIVEVLAKDAFEILYLVRDSNRAGSLFILKELFFETFCSREDNIVIIQSEAQSVFFKQKKATINKANKLKNNHTSTELKTFGYFEENNTVYTIMEYSADAKMSDYLEFETELIKKENLEKNTLPTKNLKYILLAALLLLLGYLGFMAYQKTNESTIDEKKLTPKIELKDYPENTQETNISDNSNKNKVNTNTNTNTIRSSQEPLVIENNTTETEILIPKSNSSKERNSTEEHNQTSLAQNITSLIVDENLSIVESQTTTIKQETSIDKFSNIEIKKFLDAYIDSSSQASVTEVLEFYDVKVEKYFKFKNVSHELIRKDKLKYNKKWAHREFSIIDFKVLKKYTKKQQNYVNVQTTTKWFMSNNKGSTLKGTSRGFMKLKSTDDGFKIVSIYGLK</sequence>
<accession>A0A6S6S938</accession>
<dbReference type="SUPFAM" id="SSF56112">
    <property type="entry name" value="Protein kinase-like (PK-like)"/>
    <property type="match status" value="1"/>
</dbReference>
<feature type="compositionally biased region" description="Polar residues" evidence="1">
    <location>
        <begin position="189"/>
        <end position="198"/>
    </location>
</feature>
<dbReference type="AlphaFoldDB" id="A0A6S6S938"/>
<evidence type="ECO:0000256" key="2">
    <source>
        <dbReference type="SAM" id="Phobius"/>
    </source>
</evidence>
<evidence type="ECO:0000313" key="3">
    <source>
        <dbReference type="EMBL" id="CAA6799470.1"/>
    </source>
</evidence>
<dbReference type="InterPro" id="IPR011009">
    <property type="entry name" value="Kinase-like_dom_sf"/>
</dbReference>